<feature type="region of interest" description="Disordered" evidence="1">
    <location>
        <begin position="177"/>
        <end position="242"/>
    </location>
</feature>
<evidence type="ECO:0000256" key="1">
    <source>
        <dbReference type="SAM" id="MobiDB-lite"/>
    </source>
</evidence>
<dbReference type="KEGG" id="tps:THAPSDRAFT_6528"/>
<feature type="compositionally biased region" description="Polar residues" evidence="1">
    <location>
        <begin position="199"/>
        <end position="214"/>
    </location>
</feature>
<organism evidence="3 4">
    <name type="scientific">Thalassiosira pseudonana</name>
    <name type="common">Marine diatom</name>
    <name type="synonym">Cyclotella nana</name>
    <dbReference type="NCBI Taxonomy" id="35128"/>
    <lineage>
        <taxon>Eukaryota</taxon>
        <taxon>Sar</taxon>
        <taxon>Stramenopiles</taxon>
        <taxon>Ochrophyta</taxon>
        <taxon>Bacillariophyta</taxon>
        <taxon>Coscinodiscophyceae</taxon>
        <taxon>Thalassiosirophycidae</taxon>
        <taxon>Thalassiosirales</taxon>
        <taxon>Thalassiosiraceae</taxon>
        <taxon>Thalassiosira</taxon>
    </lineage>
</organism>
<gene>
    <name evidence="3" type="ORF">THAPSDRAFT_6528</name>
</gene>
<reference evidence="3 4" key="2">
    <citation type="journal article" date="2008" name="Nature">
        <title>The Phaeodactylum genome reveals the evolutionary history of diatom genomes.</title>
        <authorList>
            <person name="Bowler C."/>
            <person name="Allen A.E."/>
            <person name="Badger J.H."/>
            <person name="Grimwood J."/>
            <person name="Jabbari K."/>
            <person name="Kuo A."/>
            <person name="Maheswari U."/>
            <person name="Martens C."/>
            <person name="Maumus F."/>
            <person name="Otillar R.P."/>
            <person name="Rayko E."/>
            <person name="Salamov A."/>
            <person name="Vandepoele K."/>
            <person name="Beszteri B."/>
            <person name="Gruber A."/>
            <person name="Heijde M."/>
            <person name="Katinka M."/>
            <person name="Mock T."/>
            <person name="Valentin K."/>
            <person name="Verret F."/>
            <person name="Berges J.A."/>
            <person name="Brownlee C."/>
            <person name="Cadoret J.P."/>
            <person name="Chiovitti A."/>
            <person name="Choi C.J."/>
            <person name="Coesel S."/>
            <person name="De Martino A."/>
            <person name="Detter J.C."/>
            <person name="Durkin C."/>
            <person name="Falciatore A."/>
            <person name="Fournet J."/>
            <person name="Haruta M."/>
            <person name="Huysman M.J."/>
            <person name="Jenkins B.D."/>
            <person name="Jiroutova K."/>
            <person name="Jorgensen R.E."/>
            <person name="Joubert Y."/>
            <person name="Kaplan A."/>
            <person name="Kroger N."/>
            <person name="Kroth P.G."/>
            <person name="La Roche J."/>
            <person name="Lindquist E."/>
            <person name="Lommer M."/>
            <person name="Martin-Jezequel V."/>
            <person name="Lopez P.J."/>
            <person name="Lucas S."/>
            <person name="Mangogna M."/>
            <person name="McGinnis K."/>
            <person name="Medlin L.K."/>
            <person name="Montsant A."/>
            <person name="Oudot-Le Secq M.P."/>
            <person name="Napoli C."/>
            <person name="Obornik M."/>
            <person name="Parker M.S."/>
            <person name="Petit J.L."/>
            <person name="Porcel B.M."/>
            <person name="Poulsen N."/>
            <person name="Robison M."/>
            <person name="Rychlewski L."/>
            <person name="Rynearson T.A."/>
            <person name="Schmutz J."/>
            <person name="Shapiro H."/>
            <person name="Siaut M."/>
            <person name="Stanley M."/>
            <person name="Sussman M.R."/>
            <person name="Taylor A.R."/>
            <person name="Vardi A."/>
            <person name="von Dassow P."/>
            <person name="Vyverman W."/>
            <person name="Willis A."/>
            <person name="Wyrwicz L.S."/>
            <person name="Rokhsar D.S."/>
            <person name="Weissenbach J."/>
            <person name="Armbrust E.V."/>
            <person name="Green B.R."/>
            <person name="Van de Peer Y."/>
            <person name="Grigoriev I.V."/>
        </authorList>
    </citation>
    <scope>NUCLEOTIDE SEQUENCE [LARGE SCALE GENOMIC DNA]</scope>
    <source>
        <strain evidence="3 4">CCMP1335</strain>
    </source>
</reference>
<dbReference type="PaxDb" id="35128-Thaps6528"/>
<proteinExistence type="predicted"/>
<evidence type="ECO:0000256" key="2">
    <source>
        <dbReference type="SAM" id="SignalP"/>
    </source>
</evidence>
<dbReference type="GeneID" id="7444605"/>
<feature type="signal peptide" evidence="2">
    <location>
        <begin position="1"/>
        <end position="24"/>
    </location>
</feature>
<dbReference type="HOGENOM" id="CLU_827682_0_0_1"/>
<dbReference type="Pfam" id="PF25193">
    <property type="entry name" value="DPC1"/>
    <property type="match status" value="1"/>
</dbReference>
<name>B8C4K6_THAPS</name>
<dbReference type="EMBL" id="CM000643">
    <property type="protein sequence ID" value="EED91741.1"/>
    <property type="molecule type" value="Genomic_DNA"/>
</dbReference>
<feature type="chain" id="PRO_5002869719" evidence="2">
    <location>
        <begin position="25"/>
        <end position="336"/>
    </location>
</feature>
<evidence type="ECO:0000313" key="3">
    <source>
        <dbReference type="EMBL" id="EED91741.1"/>
    </source>
</evidence>
<keyword evidence="4" id="KW-1185">Reference proteome</keyword>
<dbReference type="InParanoid" id="B8C4K6"/>
<evidence type="ECO:0000313" key="4">
    <source>
        <dbReference type="Proteomes" id="UP000001449"/>
    </source>
</evidence>
<dbReference type="InterPro" id="IPR057484">
    <property type="entry name" value="DPC1"/>
</dbReference>
<dbReference type="Proteomes" id="UP000001449">
    <property type="component" value="Chromosome 6"/>
</dbReference>
<dbReference type="AlphaFoldDB" id="B8C4K6"/>
<sequence>MTAKVSPFHVLMMVWCCCTQLSVAFINLAHQSTHIMPLPTKACSPFHHRSQQVSLAAKENECDSKVSRRSALLQIISAGTGVIVATQSASASPSSSSSSVSIAQVTDPTVVAGSISLGTGAFFAVSSLRREAVSSSSSPPPFEVKRTEPIPYGLSQGRNYWNGVNLAAAKAYTGRISPKAQTSPETSPSKEEDVPPLIHSSNETSILNETTPLATDNDDTPLPDYNAENTDDAKPTDESSDEDTLVALASYTSNDRFITPVDDITQGSIDIDVPTELSLTLRDSPSKKTTLRSLLDRNISSTTPLNTEPATNVRSSNLTQLLKGNEERYQSRPKSY</sequence>
<accession>B8C4K6</accession>
<dbReference type="RefSeq" id="XP_002291634.1">
    <property type="nucleotide sequence ID" value="XM_002291598.1"/>
</dbReference>
<protein>
    <submittedName>
        <fullName evidence="3">Uncharacterized protein</fullName>
    </submittedName>
</protein>
<keyword evidence="2" id="KW-0732">Signal</keyword>
<reference evidence="3 4" key="1">
    <citation type="journal article" date="2004" name="Science">
        <title>The genome of the diatom Thalassiosira pseudonana: ecology, evolution, and metabolism.</title>
        <authorList>
            <person name="Armbrust E.V."/>
            <person name="Berges J.A."/>
            <person name="Bowler C."/>
            <person name="Green B.R."/>
            <person name="Martinez D."/>
            <person name="Putnam N.H."/>
            <person name="Zhou S."/>
            <person name="Allen A.E."/>
            <person name="Apt K.E."/>
            <person name="Bechner M."/>
            <person name="Brzezinski M.A."/>
            <person name="Chaal B.K."/>
            <person name="Chiovitti A."/>
            <person name="Davis A.K."/>
            <person name="Demarest M.S."/>
            <person name="Detter J.C."/>
            <person name="Glavina T."/>
            <person name="Goodstein D."/>
            <person name="Hadi M.Z."/>
            <person name="Hellsten U."/>
            <person name="Hildebrand M."/>
            <person name="Jenkins B.D."/>
            <person name="Jurka J."/>
            <person name="Kapitonov V.V."/>
            <person name="Kroger N."/>
            <person name="Lau W.W."/>
            <person name="Lane T.W."/>
            <person name="Larimer F.W."/>
            <person name="Lippmeier J.C."/>
            <person name="Lucas S."/>
            <person name="Medina M."/>
            <person name="Montsant A."/>
            <person name="Obornik M."/>
            <person name="Parker M.S."/>
            <person name="Palenik B."/>
            <person name="Pazour G.J."/>
            <person name="Richardson P.M."/>
            <person name="Rynearson T.A."/>
            <person name="Saito M.A."/>
            <person name="Schwartz D.C."/>
            <person name="Thamatrakoln K."/>
            <person name="Valentin K."/>
            <person name="Vardi A."/>
            <person name="Wilkerson F.P."/>
            <person name="Rokhsar D.S."/>
        </authorList>
    </citation>
    <scope>NUCLEOTIDE SEQUENCE [LARGE SCALE GENOMIC DNA]</scope>
    <source>
        <strain evidence="3 4">CCMP1335</strain>
    </source>
</reference>